<organism evidence="2">
    <name type="scientific">Pongo abelii</name>
    <name type="common">Sumatran orangutan</name>
    <name type="synonym">Pongo pygmaeus abelii</name>
    <dbReference type="NCBI Taxonomy" id="9601"/>
    <lineage>
        <taxon>Eukaryota</taxon>
        <taxon>Metazoa</taxon>
        <taxon>Chordata</taxon>
        <taxon>Craniata</taxon>
        <taxon>Vertebrata</taxon>
        <taxon>Euteleostomi</taxon>
        <taxon>Mammalia</taxon>
        <taxon>Eutheria</taxon>
        <taxon>Euarchontoglires</taxon>
        <taxon>Primates</taxon>
        <taxon>Haplorrhini</taxon>
        <taxon>Catarrhini</taxon>
        <taxon>Hominidae</taxon>
        <taxon>Pongo</taxon>
    </lineage>
</organism>
<feature type="compositionally biased region" description="Basic and acidic residues" evidence="1">
    <location>
        <begin position="16"/>
        <end position="32"/>
    </location>
</feature>
<accession>A0A2J8WCL7</accession>
<comment type="caution">
    <text evidence="2">The sequence shown here is derived from an EMBL/GenBank/DDBJ whole genome shotgun (WGS) entry which is preliminary data.</text>
</comment>
<gene>
    <name evidence="2" type="ORF">CR201_G0011643</name>
</gene>
<sequence length="119" mass="12074">MSHQTGIQGNGALRDPQGRGFRESQESREGCRTGRAGVGPGSPEVGLAGRAGPRHLSALMLPGRCRPASSSSPVPAAATLQIDPKFGGAKEIGFRGGLVEGGVPSTVPDSSPTFPLLVT</sequence>
<evidence type="ECO:0000313" key="2">
    <source>
        <dbReference type="EMBL" id="PNJ67513.1"/>
    </source>
</evidence>
<evidence type="ECO:0000256" key="1">
    <source>
        <dbReference type="SAM" id="MobiDB-lite"/>
    </source>
</evidence>
<proteinExistence type="predicted"/>
<name>A0A2J8WCL7_PONAB</name>
<feature type="region of interest" description="Disordered" evidence="1">
    <location>
        <begin position="1"/>
        <end position="51"/>
    </location>
</feature>
<dbReference type="AlphaFoldDB" id="A0A2J8WCL7"/>
<dbReference type="EMBL" id="NDHI03003395">
    <property type="protein sequence ID" value="PNJ67513.1"/>
    <property type="molecule type" value="Genomic_DNA"/>
</dbReference>
<reference evidence="2" key="1">
    <citation type="submission" date="2017-12" db="EMBL/GenBank/DDBJ databases">
        <title>High-resolution comparative analysis of great ape genomes.</title>
        <authorList>
            <person name="Pollen A."/>
            <person name="Hastie A."/>
            <person name="Hormozdiari F."/>
            <person name="Dougherty M."/>
            <person name="Liu R."/>
            <person name="Chaisson M."/>
            <person name="Hoppe E."/>
            <person name="Hill C."/>
            <person name="Pang A."/>
            <person name="Hillier L."/>
            <person name="Baker C."/>
            <person name="Armstrong J."/>
            <person name="Shendure J."/>
            <person name="Paten B."/>
            <person name="Wilson R."/>
            <person name="Chao H."/>
            <person name="Schneider V."/>
            <person name="Ventura M."/>
            <person name="Kronenberg Z."/>
            <person name="Murali S."/>
            <person name="Gordon D."/>
            <person name="Cantsilieris S."/>
            <person name="Munson K."/>
            <person name="Nelson B."/>
            <person name="Raja A."/>
            <person name="Underwood J."/>
            <person name="Diekhans M."/>
            <person name="Fiddes I."/>
            <person name="Haussler D."/>
            <person name="Eichler E."/>
        </authorList>
    </citation>
    <scope>NUCLEOTIDE SEQUENCE [LARGE SCALE GENOMIC DNA]</scope>
    <source>
        <strain evidence="2">Susie</strain>
    </source>
</reference>
<protein>
    <submittedName>
        <fullName evidence="2">TWF1 isoform 3</fullName>
    </submittedName>
</protein>